<dbReference type="AlphaFoldDB" id="A0A7Z2GP30"/>
<keyword evidence="7" id="KW-0653">Protein transport</keyword>
<gene>
    <name evidence="13" type="ORF">FAZ98_26430</name>
</gene>
<dbReference type="InterPro" id="IPR006260">
    <property type="entry name" value="TonB/TolA_C"/>
</dbReference>
<keyword evidence="14" id="KW-1185">Reference proteome</keyword>
<dbReference type="KEGG" id="pacs:FAZ98_26430"/>
<dbReference type="GO" id="GO:0055085">
    <property type="term" value="P:transmembrane transport"/>
    <property type="evidence" value="ECO:0007669"/>
    <property type="project" value="InterPro"/>
</dbReference>
<dbReference type="RefSeq" id="WP_158955613.1">
    <property type="nucleotide sequence ID" value="NZ_CP046915.1"/>
</dbReference>
<keyword evidence="5" id="KW-0997">Cell inner membrane</keyword>
<dbReference type="Gene3D" id="3.30.1150.10">
    <property type="match status" value="2"/>
</dbReference>
<feature type="chain" id="PRO_5030682416" evidence="11">
    <location>
        <begin position="29"/>
        <end position="529"/>
    </location>
</feature>
<dbReference type="Pfam" id="PF03544">
    <property type="entry name" value="TonB_C"/>
    <property type="match status" value="1"/>
</dbReference>
<dbReference type="InterPro" id="IPR037682">
    <property type="entry name" value="TonB_C"/>
</dbReference>
<evidence type="ECO:0000259" key="12">
    <source>
        <dbReference type="PROSITE" id="PS52015"/>
    </source>
</evidence>
<evidence type="ECO:0000313" key="13">
    <source>
        <dbReference type="EMBL" id="QGZ65308.1"/>
    </source>
</evidence>
<feature type="domain" description="TonB C-terminal" evidence="12">
    <location>
        <begin position="53"/>
        <end position="147"/>
    </location>
</feature>
<organism evidence="13 14">
    <name type="scientific">Paraburkholderia acidisoli</name>
    <dbReference type="NCBI Taxonomy" id="2571748"/>
    <lineage>
        <taxon>Bacteria</taxon>
        <taxon>Pseudomonadati</taxon>
        <taxon>Pseudomonadota</taxon>
        <taxon>Betaproteobacteria</taxon>
        <taxon>Burkholderiales</taxon>
        <taxon>Burkholderiaceae</taxon>
        <taxon>Paraburkholderia</taxon>
    </lineage>
</organism>
<evidence type="ECO:0000256" key="8">
    <source>
        <dbReference type="ARBA" id="ARBA00022989"/>
    </source>
</evidence>
<evidence type="ECO:0000256" key="1">
    <source>
        <dbReference type="ARBA" id="ARBA00004383"/>
    </source>
</evidence>
<dbReference type="PROSITE" id="PS52015">
    <property type="entry name" value="TONB_CTD"/>
    <property type="match status" value="1"/>
</dbReference>
<keyword evidence="8" id="KW-1133">Transmembrane helix</keyword>
<keyword evidence="9" id="KW-0472">Membrane</keyword>
<evidence type="ECO:0000256" key="11">
    <source>
        <dbReference type="SAM" id="SignalP"/>
    </source>
</evidence>
<dbReference type="GO" id="GO:0098797">
    <property type="term" value="C:plasma membrane protein complex"/>
    <property type="evidence" value="ECO:0007669"/>
    <property type="project" value="TreeGrafter"/>
</dbReference>
<dbReference type="GO" id="GO:0031992">
    <property type="term" value="F:energy transducer activity"/>
    <property type="evidence" value="ECO:0007669"/>
    <property type="project" value="TreeGrafter"/>
</dbReference>
<dbReference type="SUPFAM" id="SSF74653">
    <property type="entry name" value="TolA/TonB C-terminal domain"/>
    <property type="match status" value="2"/>
</dbReference>
<evidence type="ECO:0000256" key="2">
    <source>
        <dbReference type="ARBA" id="ARBA00006555"/>
    </source>
</evidence>
<keyword evidence="3" id="KW-0813">Transport</keyword>
<evidence type="ECO:0000256" key="4">
    <source>
        <dbReference type="ARBA" id="ARBA00022475"/>
    </source>
</evidence>
<feature type="signal peptide" evidence="11">
    <location>
        <begin position="1"/>
        <end position="28"/>
    </location>
</feature>
<dbReference type="PANTHER" id="PTHR33446:SF2">
    <property type="entry name" value="PROTEIN TONB"/>
    <property type="match status" value="1"/>
</dbReference>
<name>A0A7Z2GP30_9BURK</name>
<dbReference type="OrthoDB" id="8999073at2"/>
<accession>A0A7Z2GP30</accession>
<keyword evidence="4" id="KW-1003">Cell membrane</keyword>
<feature type="region of interest" description="Disordered" evidence="10">
    <location>
        <begin position="429"/>
        <end position="448"/>
    </location>
</feature>
<dbReference type="InterPro" id="IPR051045">
    <property type="entry name" value="TonB-dependent_transducer"/>
</dbReference>
<evidence type="ECO:0000313" key="14">
    <source>
        <dbReference type="Proteomes" id="UP000433577"/>
    </source>
</evidence>
<dbReference type="GO" id="GO:0015031">
    <property type="term" value="P:protein transport"/>
    <property type="evidence" value="ECO:0007669"/>
    <property type="project" value="UniProtKB-KW"/>
</dbReference>
<comment type="subcellular location">
    <subcellularLocation>
        <location evidence="1">Cell inner membrane</location>
        <topology evidence="1">Single-pass membrane protein</topology>
        <orientation evidence="1">Periplasmic side</orientation>
    </subcellularLocation>
</comment>
<evidence type="ECO:0000256" key="7">
    <source>
        <dbReference type="ARBA" id="ARBA00022927"/>
    </source>
</evidence>
<evidence type="ECO:0000256" key="3">
    <source>
        <dbReference type="ARBA" id="ARBA00022448"/>
    </source>
</evidence>
<dbReference type="Proteomes" id="UP000433577">
    <property type="component" value="Chromosome 3"/>
</dbReference>
<sequence length="529" mass="56396">MKALTGMYRAGMYRTGIVAGVSACLALAACTTPVRETALSGTTANAAALASLPTPTAGTPCHFLRPAYTAAERQLGMHGSVRVAYVIDETGHIERAVVVQSSGSEQLDAAARNAVAQGVCAPYRLNGEPRRILQHTTFRFEAGQGSALGALPLHGDDDIAALAMAPQRPPELAARPQPWQPEPGLAAPSVTPPAVPPMPALSLDEALRDAIFDRMGIPPGSPKATLVMSWTRRITEDPDTGRFLGKGPTHANVFALSPPLRAVFFTEAMLRLTPEQRATMFTLIAQAFNNAPADCGGVKSVAVVLSRNLQWSQLSEADIDAYFSVIYAMFKQSALQSPEAKVGVQQGMEGRQAILDTLKNELRSDPQATRILAASLASGASESPALWCAKMRIINHAVITAPQPYRDWFIVNMEMDSLEKYQTLARRSAPAAQPNVAEPNVAPEDYSSRVQRRVRPNVVWAGPIDGLQTSIRVICAPNGTLLSAMVTHGSGNAAWDAAALQAVQHSDPMPVDASGHAPRQFVITLRPVG</sequence>
<evidence type="ECO:0000256" key="9">
    <source>
        <dbReference type="ARBA" id="ARBA00023136"/>
    </source>
</evidence>
<proteinExistence type="inferred from homology"/>
<dbReference type="NCBIfam" id="TIGR01352">
    <property type="entry name" value="tonB_Cterm"/>
    <property type="match status" value="1"/>
</dbReference>
<dbReference type="PANTHER" id="PTHR33446">
    <property type="entry name" value="PROTEIN TONB-RELATED"/>
    <property type="match status" value="1"/>
</dbReference>
<comment type="similarity">
    <text evidence="2">Belongs to the TonB family.</text>
</comment>
<protein>
    <submittedName>
        <fullName evidence="13">TonB family protein</fullName>
    </submittedName>
</protein>
<dbReference type="Pfam" id="PF13103">
    <property type="entry name" value="TonB_2"/>
    <property type="match status" value="1"/>
</dbReference>
<keyword evidence="6" id="KW-0812">Transmembrane</keyword>
<reference evidence="13 14" key="1">
    <citation type="submission" date="2019-12" db="EMBL/GenBank/DDBJ databases">
        <title>Paraburkholderia acidiphila 7Q-K02 sp. nov and Paraburkholderia acidisoli DHF22 sp. nov., two strains isolated from forest soil.</title>
        <authorList>
            <person name="Gao Z."/>
            <person name="Qiu L."/>
        </authorList>
    </citation>
    <scope>NUCLEOTIDE SEQUENCE [LARGE SCALE GENOMIC DNA]</scope>
    <source>
        <strain evidence="13 14">DHF22</strain>
    </source>
</reference>
<evidence type="ECO:0000256" key="5">
    <source>
        <dbReference type="ARBA" id="ARBA00022519"/>
    </source>
</evidence>
<dbReference type="PROSITE" id="PS51257">
    <property type="entry name" value="PROKAR_LIPOPROTEIN"/>
    <property type="match status" value="1"/>
</dbReference>
<evidence type="ECO:0000256" key="6">
    <source>
        <dbReference type="ARBA" id="ARBA00022692"/>
    </source>
</evidence>
<keyword evidence="11" id="KW-0732">Signal</keyword>
<dbReference type="EMBL" id="CP046915">
    <property type="protein sequence ID" value="QGZ65308.1"/>
    <property type="molecule type" value="Genomic_DNA"/>
</dbReference>
<evidence type="ECO:0000256" key="10">
    <source>
        <dbReference type="SAM" id="MobiDB-lite"/>
    </source>
</evidence>